<accession>A0A4Y6PST2</accession>
<dbReference type="AlphaFoldDB" id="A0A4Y6PST2"/>
<accession>A0A5B8Y7N9</accession>
<feature type="compositionally biased region" description="Basic residues" evidence="1">
    <location>
        <begin position="1"/>
        <end position="17"/>
    </location>
</feature>
<protein>
    <submittedName>
        <fullName evidence="3">Hemin-degrading factor</fullName>
    </submittedName>
</protein>
<proteinExistence type="predicted"/>
<keyword evidence="4" id="KW-1185">Reference proteome</keyword>
<dbReference type="InterPro" id="IPR007845">
    <property type="entry name" value="HemS/ChuX_dom"/>
</dbReference>
<evidence type="ECO:0000313" key="3">
    <source>
        <dbReference type="EMBL" id="QDG50835.1"/>
    </source>
</evidence>
<reference evidence="3 4" key="1">
    <citation type="submission" date="2019-06" db="EMBL/GenBank/DDBJ databases">
        <title>Persicimonas caeni gen. nov., sp. nov., a predatory bacterium isolated from solar saltern.</title>
        <authorList>
            <person name="Wang S."/>
        </authorList>
    </citation>
    <scope>NUCLEOTIDE SEQUENCE [LARGE SCALE GENOMIC DNA]</scope>
    <source>
        <strain evidence="3 4">YN101</strain>
    </source>
</reference>
<feature type="region of interest" description="Disordered" evidence="1">
    <location>
        <begin position="1"/>
        <end position="23"/>
    </location>
</feature>
<dbReference type="EMBL" id="CP041186">
    <property type="protein sequence ID" value="QDG50835.1"/>
    <property type="molecule type" value="Genomic_DNA"/>
</dbReference>
<dbReference type="CDD" id="cd16831">
    <property type="entry name" value="HemS-like_C"/>
    <property type="match status" value="1"/>
</dbReference>
<evidence type="ECO:0000259" key="2">
    <source>
        <dbReference type="Pfam" id="PF05171"/>
    </source>
</evidence>
<sequence length="362" mass="40930">MPRSSRRASARRLRCRPTRAGGHISEPNYRFSHSKHHFTDARNPMDARNQMTVDETNFFAAGEARHAVRLRPDWAELVEAFQELGPVEVRTENRSVSHIKRGEFDNVSFEGPIGLVLAGDIDLRLFTHHWKWARAVRSEAKDAIEIYDGYGRCVFEVRCVGRCDAQAFVSLVDAFAAEEFESVEPDELPDEPPMQVEDVDDETAASFAQAWRDMEDTHEFFGMLREHGLERHVALELAPDGFAVEAEDGALHRVFELAEASQTPIMVFVSSGGCVQIHTGTVRVEHLDEAGMRVEGPNFELWVDRTQLADAWVVEKPTVDGIVTSLEVFDRRSEMAFQVFGERKPGKPELEAWRKIVAQLAP</sequence>
<dbReference type="InterPro" id="IPR053733">
    <property type="entry name" value="Heme_Transport_Util_sf"/>
</dbReference>
<name>A0A4Y6PST2_PERCE</name>
<dbReference type="Pfam" id="PF05171">
    <property type="entry name" value="HemS"/>
    <property type="match status" value="2"/>
</dbReference>
<gene>
    <name evidence="3" type="ORF">FIV42_08850</name>
</gene>
<dbReference type="GO" id="GO:0006826">
    <property type="term" value="P:iron ion transport"/>
    <property type="evidence" value="ECO:0007669"/>
    <property type="project" value="InterPro"/>
</dbReference>
<organism evidence="3 4">
    <name type="scientific">Persicimonas caeni</name>
    <dbReference type="NCBI Taxonomy" id="2292766"/>
    <lineage>
        <taxon>Bacteria</taxon>
        <taxon>Deltaproteobacteria</taxon>
        <taxon>Bradymonadales</taxon>
        <taxon>Bradymonadaceae</taxon>
        <taxon>Persicimonas</taxon>
    </lineage>
</organism>
<feature type="domain" description="Haemin-degrading HemS/ChuX" evidence="2">
    <location>
        <begin position="229"/>
        <end position="360"/>
    </location>
</feature>
<feature type="domain" description="Haemin-degrading HemS/ChuX" evidence="2">
    <location>
        <begin position="53"/>
        <end position="175"/>
    </location>
</feature>
<evidence type="ECO:0000313" key="4">
    <source>
        <dbReference type="Proteomes" id="UP000315995"/>
    </source>
</evidence>
<dbReference type="OrthoDB" id="316630at2"/>
<dbReference type="Gene3D" id="3.40.1570.10">
    <property type="entry name" value="HemS/ChuS/ChuX like domains"/>
    <property type="match status" value="2"/>
</dbReference>
<dbReference type="Proteomes" id="UP000315995">
    <property type="component" value="Chromosome"/>
</dbReference>
<evidence type="ECO:0000256" key="1">
    <source>
        <dbReference type="SAM" id="MobiDB-lite"/>
    </source>
</evidence>
<dbReference type="SUPFAM" id="SSF144064">
    <property type="entry name" value="Heme iron utilization protein-like"/>
    <property type="match status" value="1"/>
</dbReference>